<protein>
    <recommendedName>
        <fullName evidence="9">Periplasmic chaperone PpiD</fullName>
    </recommendedName>
    <alternativeName>
        <fullName evidence="10">Periplasmic folding chaperone</fullName>
    </alternativeName>
</protein>
<dbReference type="RefSeq" id="WP_079550906.1">
    <property type="nucleotide sequence ID" value="NZ_LT670847.1"/>
</dbReference>
<dbReference type="Gene3D" id="1.10.4030.10">
    <property type="entry name" value="Porin chaperone SurA, peptide-binding domain"/>
    <property type="match status" value="1"/>
</dbReference>
<dbReference type="InterPro" id="IPR000297">
    <property type="entry name" value="PPIase_PpiC"/>
</dbReference>
<evidence type="ECO:0000256" key="3">
    <source>
        <dbReference type="ARBA" id="ARBA00022519"/>
    </source>
</evidence>
<reference evidence="15 16" key="1">
    <citation type="submission" date="2016-11" db="EMBL/GenBank/DDBJ databases">
        <authorList>
            <person name="Jaros S."/>
            <person name="Januszkiewicz K."/>
            <person name="Wedrychowicz H."/>
        </authorList>
    </citation>
    <scope>NUCLEOTIDE SEQUENCE [LARGE SCALE GENOMIC DNA]</scope>
    <source>
        <strain evidence="15 16">ACAM 12</strain>
    </source>
</reference>
<dbReference type="STRING" id="29571.SAMN05878437_0422"/>
<dbReference type="Gene3D" id="3.10.50.40">
    <property type="match status" value="1"/>
</dbReference>
<keyword evidence="11" id="KW-0697">Rotamase</keyword>
<dbReference type="InParanoid" id="A0A1M7ESZ4"/>
<evidence type="ECO:0000256" key="7">
    <source>
        <dbReference type="ARBA" id="ARBA00023186"/>
    </source>
</evidence>
<evidence type="ECO:0000256" key="13">
    <source>
        <dbReference type="SAM" id="Phobius"/>
    </source>
</evidence>
<dbReference type="InterPro" id="IPR052029">
    <property type="entry name" value="PpiD_chaperone"/>
</dbReference>
<dbReference type="OrthoDB" id="9812372at2"/>
<dbReference type="AlphaFoldDB" id="A0A1M7ESZ4"/>
<feature type="transmembrane region" description="Helical" evidence="13">
    <location>
        <begin position="12"/>
        <end position="30"/>
    </location>
</feature>
<keyword evidence="11 15" id="KW-0413">Isomerase</keyword>
<evidence type="ECO:0000256" key="6">
    <source>
        <dbReference type="ARBA" id="ARBA00023136"/>
    </source>
</evidence>
<dbReference type="PANTHER" id="PTHR47529:SF1">
    <property type="entry name" value="PERIPLASMIC CHAPERONE PPID"/>
    <property type="match status" value="1"/>
</dbReference>
<evidence type="ECO:0000256" key="10">
    <source>
        <dbReference type="ARBA" id="ARBA00042775"/>
    </source>
</evidence>
<dbReference type="FunCoup" id="A0A1M7ESZ4">
    <property type="interactions" value="214"/>
</dbReference>
<proteinExistence type="inferred from homology"/>
<keyword evidence="4 13" id="KW-0812">Transmembrane</keyword>
<evidence type="ECO:0000256" key="11">
    <source>
        <dbReference type="PROSITE-ProRule" id="PRU00278"/>
    </source>
</evidence>
<comment type="subcellular location">
    <subcellularLocation>
        <location evidence="1">Cell inner membrane</location>
        <topology evidence="1">Single-pass type II membrane protein</topology>
        <orientation evidence="1">Periplasmic side</orientation>
    </subcellularLocation>
</comment>
<evidence type="ECO:0000256" key="9">
    <source>
        <dbReference type="ARBA" id="ARBA00040743"/>
    </source>
</evidence>
<evidence type="ECO:0000256" key="12">
    <source>
        <dbReference type="SAM" id="Coils"/>
    </source>
</evidence>
<dbReference type="Pfam" id="PF13624">
    <property type="entry name" value="SurA_N_3"/>
    <property type="match status" value="1"/>
</dbReference>
<keyword evidence="7" id="KW-0143">Chaperone</keyword>
<dbReference type="PANTHER" id="PTHR47529">
    <property type="entry name" value="PEPTIDYL-PROLYL CIS-TRANS ISOMERASE D"/>
    <property type="match status" value="1"/>
</dbReference>
<evidence type="ECO:0000256" key="4">
    <source>
        <dbReference type="ARBA" id="ARBA00022692"/>
    </source>
</evidence>
<keyword evidence="3" id="KW-0997">Cell inner membrane</keyword>
<dbReference type="GO" id="GO:0005886">
    <property type="term" value="C:plasma membrane"/>
    <property type="evidence" value="ECO:0007669"/>
    <property type="project" value="UniProtKB-SubCell"/>
</dbReference>
<dbReference type="GO" id="GO:0003755">
    <property type="term" value="F:peptidyl-prolyl cis-trans isomerase activity"/>
    <property type="evidence" value="ECO:0007669"/>
    <property type="project" value="UniProtKB-KW"/>
</dbReference>
<accession>A0A1M7ESZ4</accession>
<dbReference type="EMBL" id="LT670847">
    <property type="protein sequence ID" value="SHL94965.1"/>
    <property type="molecule type" value="Genomic_DNA"/>
</dbReference>
<dbReference type="SUPFAM" id="SSF109998">
    <property type="entry name" value="Triger factor/SurA peptide-binding domain-like"/>
    <property type="match status" value="1"/>
</dbReference>
<evidence type="ECO:0000256" key="1">
    <source>
        <dbReference type="ARBA" id="ARBA00004382"/>
    </source>
</evidence>
<dbReference type="InterPro" id="IPR046357">
    <property type="entry name" value="PPIase_dom_sf"/>
</dbReference>
<feature type="domain" description="PpiC" evidence="14">
    <location>
        <begin position="256"/>
        <end position="355"/>
    </location>
</feature>
<dbReference type="SUPFAM" id="SSF54534">
    <property type="entry name" value="FKBP-like"/>
    <property type="match status" value="1"/>
</dbReference>
<keyword evidence="5 13" id="KW-1133">Transmembrane helix</keyword>
<dbReference type="Pfam" id="PF00639">
    <property type="entry name" value="Rotamase"/>
    <property type="match status" value="1"/>
</dbReference>
<evidence type="ECO:0000256" key="5">
    <source>
        <dbReference type="ARBA" id="ARBA00022989"/>
    </source>
</evidence>
<dbReference type="InterPro" id="IPR027304">
    <property type="entry name" value="Trigger_fact/SurA_dom_sf"/>
</dbReference>
<gene>
    <name evidence="15" type="ORF">SAMN05878437_0422</name>
</gene>
<keyword evidence="6 13" id="KW-0472">Membrane</keyword>
<keyword evidence="12" id="KW-0175">Coiled coil</keyword>
<keyword evidence="16" id="KW-1185">Reference proteome</keyword>
<evidence type="ECO:0000313" key="16">
    <source>
        <dbReference type="Proteomes" id="UP000190911"/>
    </source>
</evidence>
<evidence type="ECO:0000256" key="8">
    <source>
        <dbReference type="ARBA" id="ARBA00038408"/>
    </source>
</evidence>
<organism evidence="15 16">
    <name type="scientific">Vreelandella subglaciescola</name>
    <dbReference type="NCBI Taxonomy" id="29571"/>
    <lineage>
        <taxon>Bacteria</taxon>
        <taxon>Pseudomonadati</taxon>
        <taxon>Pseudomonadota</taxon>
        <taxon>Gammaproteobacteria</taxon>
        <taxon>Oceanospirillales</taxon>
        <taxon>Halomonadaceae</taxon>
        <taxon>Vreelandella</taxon>
    </lineage>
</organism>
<evidence type="ECO:0000259" key="14">
    <source>
        <dbReference type="PROSITE" id="PS50198"/>
    </source>
</evidence>
<name>A0A1M7ESZ4_9GAMM</name>
<dbReference type="Proteomes" id="UP000190911">
    <property type="component" value="Chromosome I"/>
</dbReference>
<feature type="coiled-coil region" evidence="12">
    <location>
        <begin position="471"/>
        <end position="501"/>
    </location>
</feature>
<evidence type="ECO:0000313" key="15">
    <source>
        <dbReference type="EMBL" id="SHL94965.1"/>
    </source>
</evidence>
<keyword evidence="2" id="KW-1003">Cell membrane</keyword>
<comment type="similarity">
    <text evidence="8">Belongs to the PpiD chaperone family.</text>
</comment>
<sequence>MLQSIRNGSKSWAAKIIIGVMVAAMALFGVESLFSVFGKDPDEAASVNGETITRQQVELEVQRTMRSGQVPSEQESALRNDMLNQLITQRLLTQYAEDGQFKISDDQLDQLIVSLDEFKDQEGNFSAELFRNRLGSAGYTPLAFRNELRADIMRRQLQQGLALSDFTLEAEQQRLAELQRQARSFRYATLTPDNTAIDVSVSPDDVTAYYEANTERFKRPEQVRVNYIVLDRQTMADEADVSEDELRQAWREQSDNADRRISHIMIGFGDERSREEADAVADKALDDLNGGESFADTAARYSDDTASAENGGDLGEISRGFFGESFDDAAFSLSQGDVSNPVEMDGALHIIKVTDINRPPFEQQRDKLRQMIASRQVDGEFNERAQLLIDESFAADDLQGVAEDIGATVENSDWLARDGGKGVLSEPGVMDKAFSNDVLEDGYNSDVIELDEDRRLVLRVAEHREATTLALDEVRDDVEQLVQARQQKEALTQRAKTLIGNLKADENAAESTDLQWQQASDVSRQADTSVAREVVDAAFRMPGPEEGQSTYAHVAMPSGVAIIALDRVSQGEPNAEVEGFVAQMTEQLRGQAVIQGLIDYLHEEATIETDS</sequence>
<evidence type="ECO:0000256" key="2">
    <source>
        <dbReference type="ARBA" id="ARBA00022475"/>
    </source>
</evidence>
<dbReference type="PROSITE" id="PS50198">
    <property type="entry name" value="PPIC_PPIASE_2"/>
    <property type="match status" value="1"/>
</dbReference>